<dbReference type="Gene3D" id="2.60.40.380">
    <property type="entry name" value="Purple acid phosphatase-like, N-terminal"/>
    <property type="match status" value="1"/>
</dbReference>
<dbReference type="Pfam" id="PF00149">
    <property type="entry name" value="Metallophos"/>
    <property type="match status" value="1"/>
</dbReference>
<dbReference type="Proteomes" id="UP000887581">
    <property type="component" value="Unplaced"/>
</dbReference>
<keyword evidence="2" id="KW-0325">Glycoprotein</keyword>
<dbReference type="Pfam" id="PF16656">
    <property type="entry name" value="Pur_ac_phosph_N"/>
    <property type="match status" value="1"/>
</dbReference>
<comment type="catalytic activity">
    <reaction evidence="3">
        <text>a phosphate monoester + H2O = an alcohol + phosphate</text>
        <dbReference type="Rhea" id="RHEA:15017"/>
        <dbReference type="ChEBI" id="CHEBI:15377"/>
        <dbReference type="ChEBI" id="CHEBI:30879"/>
        <dbReference type="ChEBI" id="CHEBI:43474"/>
        <dbReference type="ChEBI" id="CHEBI:67140"/>
        <dbReference type="EC" id="3.1.3.2"/>
    </reaction>
</comment>
<evidence type="ECO:0000259" key="7">
    <source>
        <dbReference type="Pfam" id="PF16656"/>
    </source>
</evidence>
<dbReference type="PANTHER" id="PTHR45867">
    <property type="entry name" value="PURPLE ACID PHOSPHATASE"/>
    <property type="match status" value="1"/>
</dbReference>
<feature type="domain" description="Calcineurin-like phosphoesterase" evidence="5">
    <location>
        <begin position="196"/>
        <end position="411"/>
    </location>
</feature>
<keyword evidence="3" id="KW-0378">Hydrolase</keyword>
<evidence type="ECO:0000313" key="8">
    <source>
        <dbReference type="Proteomes" id="UP000887581"/>
    </source>
</evidence>
<dbReference type="AlphaFoldDB" id="A0A915PRR4"/>
<feature type="region of interest" description="Disordered" evidence="4">
    <location>
        <begin position="1"/>
        <end position="24"/>
    </location>
</feature>
<dbReference type="InterPro" id="IPR025733">
    <property type="entry name" value="PAPs_C"/>
</dbReference>
<feature type="domain" description="Purple acid phosphatase N-terminal" evidence="7">
    <location>
        <begin position="92"/>
        <end position="182"/>
    </location>
</feature>
<dbReference type="InterPro" id="IPR029052">
    <property type="entry name" value="Metallo-depent_PP-like"/>
</dbReference>
<protein>
    <recommendedName>
        <fullName evidence="3">Purple acid phosphatase</fullName>
        <ecNumber evidence="3">3.1.3.2</ecNumber>
    </recommendedName>
</protein>
<accession>A0A915PRR4</accession>
<keyword evidence="1" id="KW-0732">Signal</keyword>
<evidence type="ECO:0000256" key="3">
    <source>
        <dbReference type="RuleBase" id="RU361203"/>
    </source>
</evidence>
<dbReference type="SUPFAM" id="SSF56300">
    <property type="entry name" value="Metallo-dependent phosphatases"/>
    <property type="match status" value="1"/>
</dbReference>
<dbReference type="InterPro" id="IPR015914">
    <property type="entry name" value="PAPs_N"/>
</dbReference>
<dbReference type="GO" id="GO:0046872">
    <property type="term" value="F:metal ion binding"/>
    <property type="evidence" value="ECO:0007669"/>
    <property type="project" value="InterPro"/>
</dbReference>
<evidence type="ECO:0000256" key="4">
    <source>
        <dbReference type="SAM" id="MobiDB-lite"/>
    </source>
</evidence>
<feature type="domain" description="Purple acid phosphatase C-terminal" evidence="6">
    <location>
        <begin position="435"/>
        <end position="496"/>
    </location>
</feature>
<dbReference type="InterPro" id="IPR041792">
    <property type="entry name" value="MPP_PAP"/>
</dbReference>
<evidence type="ECO:0000256" key="1">
    <source>
        <dbReference type="ARBA" id="ARBA00022729"/>
    </source>
</evidence>
<name>A0A915PRR4_9BILA</name>
<evidence type="ECO:0000256" key="2">
    <source>
        <dbReference type="ARBA" id="ARBA00023180"/>
    </source>
</evidence>
<evidence type="ECO:0000313" key="9">
    <source>
        <dbReference type="WBParaSite" id="sdigi.contig215.g6229.t1"/>
    </source>
</evidence>
<proteinExistence type="inferred from homology"/>
<dbReference type="CDD" id="cd00839">
    <property type="entry name" value="MPP_PAPs"/>
    <property type="match status" value="1"/>
</dbReference>
<keyword evidence="8" id="KW-1185">Reference proteome</keyword>
<reference evidence="9" key="1">
    <citation type="submission" date="2022-11" db="UniProtKB">
        <authorList>
            <consortium name="WormBaseParasite"/>
        </authorList>
    </citation>
    <scope>IDENTIFICATION</scope>
</reference>
<sequence>MKVRKKEPWLNGGSPFQGTFPERTPLHTISDTKLTKDYECSIRRDSSLNYAYQQFTMTQVSSTGRSNSLEPLRAPNREVIRSQNQGPYYAQPEQVALSYGGGPSSMWITWLTYNDTFSSVVEYGITDLRWSAKGDSTLFIDGGRQKSRRYIHRILLHDLIPGAIYQYHVGSEYGWSPVYRFKALEDKANSKYIYAVYGDLGSVNARSLGKIQQQAQRSLIDIVLHVVNEAEQKQMKVIIYSGDMAYNLDSDDGRLGDQFGRQIEPVAAYVPYMMVVGNHEQAYNFSHYVNRYTMPNSEHNFFYSFDLGAAHFIAISTEFYYFTKYGLMQIANQWKWLIEDLERASKNRERYPWIITLGHRPMYCSNYDSDDCTKYESRIRSGLPITHAYGLEKLFYTYGVDLEIWAHEHSYERMWPLYNRTVYNGTGEPYVDPPAPVHIISGSAGCQEYTDPFVPHPSPWSAFRSSNYGFGKMYIYNSTHLYFEQVAASKEEAEDSFWLIKYKHGPYTSEDRKKLEQFGSHVP</sequence>
<organism evidence="8 9">
    <name type="scientific">Setaria digitata</name>
    <dbReference type="NCBI Taxonomy" id="48799"/>
    <lineage>
        <taxon>Eukaryota</taxon>
        <taxon>Metazoa</taxon>
        <taxon>Ecdysozoa</taxon>
        <taxon>Nematoda</taxon>
        <taxon>Chromadorea</taxon>
        <taxon>Rhabditida</taxon>
        <taxon>Spirurina</taxon>
        <taxon>Spiruromorpha</taxon>
        <taxon>Filarioidea</taxon>
        <taxon>Setariidae</taxon>
        <taxon>Setaria</taxon>
    </lineage>
</organism>
<dbReference type="PANTHER" id="PTHR45867:SF3">
    <property type="entry name" value="ACID PHOSPHATASE TYPE 7"/>
    <property type="match status" value="1"/>
</dbReference>
<dbReference type="WBParaSite" id="sdigi.contig215.g6229.t1">
    <property type="protein sequence ID" value="sdigi.contig215.g6229.t1"/>
    <property type="gene ID" value="sdigi.contig215.g6229"/>
</dbReference>
<dbReference type="Gene3D" id="3.60.21.10">
    <property type="match status" value="1"/>
</dbReference>
<dbReference type="EC" id="3.1.3.2" evidence="3"/>
<dbReference type="InterPro" id="IPR008963">
    <property type="entry name" value="Purple_acid_Pase-like_N"/>
</dbReference>
<dbReference type="GO" id="GO:0003993">
    <property type="term" value="F:acid phosphatase activity"/>
    <property type="evidence" value="ECO:0007669"/>
    <property type="project" value="UniProtKB-EC"/>
</dbReference>
<dbReference type="Pfam" id="PF14008">
    <property type="entry name" value="Metallophos_C"/>
    <property type="match status" value="1"/>
</dbReference>
<dbReference type="InterPro" id="IPR004843">
    <property type="entry name" value="Calcineurin-like_PHP"/>
</dbReference>
<comment type="similarity">
    <text evidence="3">Belongs to the metallophosphoesterase superfamily. Purple acid phosphatase family.</text>
</comment>
<evidence type="ECO:0000259" key="5">
    <source>
        <dbReference type="Pfam" id="PF00149"/>
    </source>
</evidence>
<dbReference type="SUPFAM" id="SSF49363">
    <property type="entry name" value="Purple acid phosphatase, N-terminal domain"/>
    <property type="match status" value="1"/>
</dbReference>
<evidence type="ECO:0000259" key="6">
    <source>
        <dbReference type="Pfam" id="PF14008"/>
    </source>
</evidence>